<name>S7TP22_DESML</name>
<keyword evidence="2" id="KW-1185">Reference proteome</keyword>
<evidence type="ECO:0000313" key="1">
    <source>
        <dbReference type="EMBL" id="EPR38977.1"/>
    </source>
</evidence>
<accession>S7TP22</accession>
<dbReference type="RefSeq" id="WP_020877049.1">
    <property type="nucleotide sequence ID" value="NZ_ATHJ01000094.1"/>
</dbReference>
<dbReference type="STRING" id="897.B2D07_05450"/>
<dbReference type="eggNOG" id="COG1413">
    <property type="taxonomic scope" value="Bacteria"/>
</dbReference>
<dbReference type="AlphaFoldDB" id="S7TP22"/>
<evidence type="ECO:0000313" key="2">
    <source>
        <dbReference type="Proteomes" id="UP000014977"/>
    </source>
</evidence>
<dbReference type="OrthoDB" id="5430983at2"/>
<sequence length="229" mass="25318">MAAKKIGSRIGSRTLKKEISELLREKRFDNAVEGIRRYPHRQVIGPLFSFFFGNDIVFWRAISAMGIVVSEMADSGAVESARVVIRRMMWQLNDESGGIGWGCPEAMGDITARNRRLAEEYHRILISYVMTDGNFLEHPILQRGLLWGIGRLAHARSGLVEYAAPYITPFLASADSFHRGLAAWALTPIADAPTKALIKPLADDNASLTIYLDGNIVDCTVADLADKAL</sequence>
<dbReference type="InterPro" id="IPR054701">
    <property type="entry name" value="DVU0298-like"/>
</dbReference>
<dbReference type="NCBIfam" id="NF045662">
    <property type="entry name" value="DVU0298_fam"/>
    <property type="match status" value="1"/>
</dbReference>
<reference evidence="1 2" key="1">
    <citation type="journal article" date="2013" name="Genome Announc.">
        <title>Draft genome sequences for three mercury-methylating, sulfate-reducing bacteria.</title>
        <authorList>
            <person name="Brown S.D."/>
            <person name="Hurt R.A.Jr."/>
            <person name="Gilmour C.C."/>
            <person name="Elias D.A."/>
        </authorList>
    </citation>
    <scope>NUCLEOTIDE SEQUENCE [LARGE SCALE GENOMIC DNA]</scope>
    <source>
        <strain evidence="1 2">DSM 2059</strain>
    </source>
</reference>
<evidence type="ECO:0008006" key="3">
    <source>
        <dbReference type="Google" id="ProtNLM"/>
    </source>
</evidence>
<proteinExistence type="predicted"/>
<gene>
    <name evidence="1" type="ORF">dsmv_0387</name>
</gene>
<comment type="caution">
    <text evidence="1">The sequence shown here is derived from an EMBL/GenBank/DDBJ whole genome shotgun (WGS) entry which is preliminary data.</text>
</comment>
<dbReference type="PATRIC" id="fig|1121405.3.peg.2783"/>
<protein>
    <recommendedName>
        <fullName evidence="3">HEAT repeat domain-containing protein</fullName>
    </recommendedName>
</protein>
<dbReference type="Proteomes" id="UP000014977">
    <property type="component" value="Unassembled WGS sequence"/>
</dbReference>
<organism evidence="1 2">
    <name type="scientific">Desulfococcus multivorans DSM 2059</name>
    <dbReference type="NCBI Taxonomy" id="1121405"/>
    <lineage>
        <taxon>Bacteria</taxon>
        <taxon>Pseudomonadati</taxon>
        <taxon>Thermodesulfobacteriota</taxon>
        <taxon>Desulfobacteria</taxon>
        <taxon>Desulfobacterales</taxon>
        <taxon>Desulfococcaceae</taxon>
        <taxon>Desulfococcus</taxon>
    </lineage>
</organism>
<dbReference type="EMBL" id="ATHJ01000094">
    <property type="protein sequence ID" value="EPR38977.1"/>
    <property type="molecule type" value="Genomic_DNA"/>
</dbReference>